<evidence type="ECO:0000313" key="1">
    <source>
        <dbReference type="EMBL" id="SDB84613.1"/>
    </source>
</evidence>
<dbReference type="EMBL" id="FMYH01000001">
    <property type="protein sequence ID" value="SDB84613.1"/>
    <property type="molecule type" value="Genomic_DNA"/>
</dbReference>
<dbReference type="Pfam" id="PF26541">
    <property type="entry name" value="MafI2"/>
    <property type="match status" value="1"/>
</dbReference>
<proteinExistence type="predicted"/>
<evidence type="ECO:0000313" key="2">
    <source>
        <dbReference type="Proteomes" id="UP000199039"/>
    </source>
</evidence>
<dbReference type="STRING" id="1814289.SAMN05216410_0405"/>
<gene>
    <name evidence="1" type="ORF">SAMN05216410_0405</name>
</gene>
<dbReference type="AlphaFoldDB" id="A0A1G6GRY4"/>
<protein>
    <submittedName>
        <fullName evidence="1">Uncharacterized protein</fullName>
    </submittedName>
</protein>
<organism evidence="1 2">
    <name type="scientific">Sanguibacter gelidistatuariae</name>
    <dbReference type="NCBI Taxonomy" id="1814289"/>
    <lineage>
        <taxon>Bacteria</taxon>
        <taxon>Bacillati</taxon>
        <taxon>Actinomycetota</taxon>
        <taxon>Actinomycetes</taxon>
        <taxon>Micrococcales</taxon>
        <taxon>Sanguibacteraceae</taxon>
        <taxon>Sanguibacter</taxon>
    </lineage>
</organism>
<dbReference type="InterPro" id="IPR058702">
    <property type="entry name" value="MafI2-like"/>
</dbReference>
<accession>A0A1G6GRY4</accession>
<name>A0A1G6GRY4_9MICO</name>
<reference evidence="1 2" key="1">
    <citation type="submission" date="2016-09" db="EMBL/GenBank/DDBJ databases">
        <authorList>
            <person name="Capua I."/>
            <person name="De Benedictis P."/>
            <person name="Joannis T."/>
            <person name="Lombin L.H."/>
            <person name="Cattoli G."/>
        </authorList>
    </citation>
    <scope>NUCLEOTIDE SEQUENCE [LARGE SCALE GENOMIC DNA]</scope>
    <source>
        <strain evidence="1 2">ISLP-3</strain>
    </source>
</reference>
<dbReference type="Proteomes" id="UP000199039">
    <property type="component" value="Unassembled WGS sequence"/>
</dbReference>
<sequence length="105" mass="12097">MTTDSTAFLREVLLSFQRALWDEVTPELRGIAIKLLHPLIEARFIYEAVGDFEQEITAEVGTYVLADFLPPVDIRFTAVASPPNEKRELEAGERWVYRRREQEAS</sequence>
<keyword evidence="2" id="KW-1185">Reference proteome</keyword>